<reference evidence="11 12" key="1">
    <citation type="journal article" date="2022" name="G3 (Bethesda)">
        <title>Evaluating Illumina-, Nanopore-, and PacBio-based genome assembly strategies with the bald notothen, Trematomus borchgrevinki.</title>
        <authorList>
            <person name="Rayamajhi N."/>
            <person name="Cheng C.C."/>
            <person name="Catchen J.M."/>
        </authorList>
    </citation>
    <scope>NUCLEOTIDE SEQUENCE [LARGE SCALE GENOMIC DNA]</scope>
    <source>
        <strain evidence="11">AGRC-2024</strain>
    </source>
</reference>
<dbReference type="InterPro" id="IPR001841">
    <property type="entry name" value="Znf_RING"/>
</dbReference>
<feature type="coiled-coil region" evidence="7">
    <location>
        <begin position="256"/>
        <end position="305"/>
    </location>
</feature>
<keyword evidence="7" id="KW-0175">Coiled coil</keyword>
<dbReference type="PROSITE" id="PS00518">
    <property type="entry name" value="ZF_RING_1"/>
    <property type="match status" value="1"/>
</dbReference>
<dbReference type="Gene3D" id="3.30.40.10">
    <property type="entry name" value="Zinc/RING finger domain, C3HC4 (zinc finger)"/>
    <property type="match status" value="1"/>
</dbReference>
<feature type="domain" description="RING-type" evidence="8">
    <location>
        <begin position="18"/>
        <end position="58"/>
    </location>
</feature>
<dbReference type="SMART" id="SM00589">
    <property type="entry name" value="PRY"/>
    <property type="match status" value="1"/>
</dbReference>
<evidence type="ECO:0000256" key="5">
    <source>
        <dbReference type="ARBA" id="ARBA00022859"/>
    </source>
</evidence>
<dbReference type="InterPro" id="IPR006574">
    <property type="entry name" value="PRY"/>
</dbReference>
<dbReference type="PROSITE" id="PS50119">
    <property type="entry name" value="ZF_BBOX"/>
    <property type="match status" value="1"/>
</dbReference>
<evidence type="ECO:0008006" key="13">
    <source>
        <dbReference type="Google" id="ProtNLM"/>
    </source>
</evidence>
<accession>A0ABD2FWR2</accession>
<dbReference type="InterPro" id="IPR003879">
    <property type="entry name" value="Butyrophylin_SPRY"/>
</dbReference>
<dbReference type="PROSITE" id="PS50089">
    <property type="entry name" value="ZF_RING_2"/>
    <property type="match status" value="1"/>
</dbReference>
<comment type="caution">
    <text evidence="11">The sequence shown here is derived from an EMBL/GenBank/DDBJ whole genome shotgun (WGS) entry which is preliminary data.</text>
</comment>
<dbReference type="InterPro" id="IPR001870">
    <property type="entry name" value="B30.2/SPRY"/>
</dbReference>
<dbReference type="Pfam" id="PF00622">
    <property type="entry name" value="SPRY"/>
    <property type="match status" value="1"/>
</dbReference>
<keyword evidence="3 6" id="KW-0863">Zinc-finger</keyword>
<feature type="domain" description="B30.2/SPRY" evidence="10">
    <location>
        <begin position="357"/>
        <end position="554"/>
    </location>
</feature>
<dbReference type="SMART" id="SM00336">
    <property type="entry name" value="BBOX"/>
    <property type="match status" value="2"/>
</dbReference>
<evidence type="ECO:0000259" key="9">
    <source>
        <dbReference type="PROSITE" id="PS50119"/>
    </source>
</evidence>
<dbReference type="InterPro" id="IPR000315">
    <property type="entry name" value="Znf_B-box"/>
</dbReference>
<dbReference type="PANTHER" id="PTHR25465">
    <property type="entry name" value="B-BOX DOMAIN CONTAINING"/>
    <property type="match status" value="1"/>
</dbReference>
<dbReference type="InterPro" id="IPR013083">
    <property type="entry name" value="Znf_RING/FYVE/PHD"/>
</dbReference>
<dbReference type="FunFam" id="2.60.120.920:FF:000004">
    <property type="entry name" value="Butyrophilin subfamily 1 member A1"/>
    <property type="match status" value="1"/>
</dbReference>
<dbReference type="Pfam" id="PF25600">
    <property type="entry name" value="TRIM_CC"/>
    <property type="match status" value="1"/>
</dbReference>
<dbReference type="InterPro" id="IPR013320">
    <property type="entry name" value="ConA-like_dom_sf"/>
</dbReference>
<dbReference type="InterPro" id="IPR003877">
    <property type="entry name" value="SPRY_dom"/>
</dbReference>
<evidence type="ECO:0000313" key="12">
    <source>
        <dbReference type="Proteomes" id="UP001619887"/>
    </source>
</evidence>
<dbReference type="InterPro" id="IPR043136">
    <property type="entry name" value="B30.2/SPRY_sf"/>
</dbReference>
<evidence type="ECO:0000256" key="6">
    <source>
        <dbReference type="PROSITE-ProRule" id="PRU00024"/>
    </source>
</evidence>
<feature type="domain" description="B box-type" evidence="9">
    <location>
        <begin position="158"/>
        <end position="198"/>
    </location>
</feature>
<dbReference type="CDD" id="cd13733">
    <property type="entry name" value="SPRY_PRY_C-I_1"/>
    <property type="match status" value="1"/>
</dbReference>
<evidence type="ECO:0000256" key="2">
    <source>
        <dbReference type="ARBA" id="ARBA00022723"/>
    </source>
</evidence>
<sequence>MTQIDTNMALTLEEQFKCCICLDIYANPASIPCGHNFCLDCIEDFWDTKDKPDCPLCKETFSTRPQLRINRGYAEIIKFLHRPQKEDEDAVTPESTKQSLNPLSEAGEIPCDICEEDKSPSVKSCNTCQVSYCDVHLAPHLRDPMLQRHRLKDPTLFSSSHLCRIHKQPLTKFCTKEQAPVCDKCTEKEHKHHQTVCMEQEQKRVKTCLEDTESSIEQMIHARQRKMEEITQSGHLSKNITEWEKQSSSQVCSMMIAVIQKHQAGLEEELEEKQQEAEKRADELIKELGTEIKDLQAKSEDLQRLGRSQSPLYLLQSFPSASLLPPTREWSEVIFHSDNCMGTMTRAVTKLMDVCKELAKKLSAEEADKMNQYAVDVTLDPETASGWLVLSPDKKKASVIKQRKNTPDNPQRFNLCVSVLGEQSFTSGRRYWVVQVADKSEWDLGVARESINRKGTITVRPDTGYWAISLRKGSDFKACAGPSVALHLQETPRKVGVFLDYEEGLVSFYDADAKTHIYTFSECDFTEPLYPYFNPCLQDEGKNIAPLIICPVEAVEGRITIETAL</sequence>
<dbReference type="SUPFAM" id="SSF57850">
    <property type="entry name" value="RING/U-box"/>
    <property type="match status" value="1"/>
</dbReference>
<dbReference type="GO" id="GO:0045087">
    <property type="term" value="P:innate immune response"/>
    <property type="evidence" value="ECO:0007669"/>
    <property type="project" value="UniProtKB-KW"/>
</dbReference>
<dbReference type="AlphaFoldDB" id="A0ABD2FWR2"/>
<protein>
    <recommendedName>
        <fullName evidence="13">E3 ubiquitin-protein ligase TRIM39-like</fullName>
    </recommendedName>
</protein>
<name>A0ABD2FWR2_PAGBO</name>
<reference evidence="11 12" key="2">
    <citation type="journal article" date="2024" name="G3 (Bethesda)">
        <title>The genome of the cryopelagic Antarctic bald notothen, Trematomus borchgrevinki.</title>
        <authorList>
            <person name="Rayamajhi N."/>
            <person name="Rivera-Colon A.G."/>
            <person name="Minhas B.F."/>
            <person name="Cheng C.C."/>
            <person name="Catchen J.M."/>
        </authorList>
    </citation>
    <scope>NUCLEOTIDE SEQUENCE [LARGE SCALE GENOMIC DNA]</scope>
    <source>
        <strain evidence="11">AGRC-2024</strain>
    </source>
</reference>
<keyword evidence="2" id="KW-0479">Metal-binding</keyword>
<evidence type="ECO:0000313" key="11">
    <source>
        <dbReference type="EMBL" id="KAL3046072.1"/>
    </source>
</evidence>
<dbReference type="Gene3D" id="3.30.160.60">
    <property type="entry name" value="Classic Zinc Finger"/>
    <property type="match status" value="1"/>
</dbReference>
<dbReference type="SMART" id="SM00184">
    <property type="entry name" value="RING"/>
    <property type="match status" value="1"/>
</dbReference>
<dbReference type="PROSITE" id="PS50188">
    <property type="entry name" value="B302_SPRY"/>
    <property type="match status" value="1"/>
</dbReference>
<dbReference type="Pfam" id="PF13765">
    <property type="entry name" value="PRY"/>
    <property type="match status" value="1"/>
</dbReference>
<proteinExistence type="predicted"/>
<dbReference type="Pfam" id="PF00643">
    <property type="entry name" value="zf-B_box"/>
    <property type="match status" value="1"/>
</dbReference>
<evidence type="ECO:0000256" key="1">
    <source>
        <dbReference type="ARBA" id="ARBA00022588"/>
    </source>
</evidence>
<gene>
    <name evidence="11" type="ORF">OYC64_004144</name>
</gene>
<organism evidence="11 12">
    <name type="scientific">Pagothenia borchgrevinki</name>
    <name type="common">Bald rockcod</name>
    <name type="synonym">Trematomus borchgrevinki</name>
    <dbReference type="NCBI Taxonomy" id="8213"/>
    <lineage>
        <taxon>Eukaryota</taxon>
        <taxon>Metazoa</taxon>
        <taxon>Chordata</taxon>
        <taxon>Craniata</taxon>
        <taxon>Vertebrata</taxon>
        <taxon>Euteleostomi</taxon>
        <taxon>Actinopterygii</taxon>
        <taxon>Neopterygii</taxon>
        <taxon>Teleostei</taxon>
        <taxon>Neoteleostei</taxon>
        <taxon>Acanthomorphata</taxon>
        <taxon>Eupercaria</taxon>
        <taxon>Perciformes</taxon>
        <taxon>Notothenioidei</taxon>
        <taxon>Nototheniidae</taxon>
        <taxon>Pagothenia</taxon>
    </lineage>
</organism>
<evidence type="ECO:0000259" key="10">
    <source>
        <dbReference type="PROSITE" id="PS50188"/>
    </source>
</evidence>
<dbReference type="InterPro" id="IPR017907">
    <property type="entry name" value="Znf_RING_CS"/>
</dbReference>
<dbReference type="SUPFAM" id="SSF57845">
    <property type="entry name" value="B-box zinc-binding domain"/>
    <property type="match status" value="1"/>
</dbReference>
<dbReference type="InterPro" id="IPR058030">
    <property type="entry name" value="TRIM8/14/16/25/29/45/65_CC"/>
</dbReference>
<dbReference type="CDD" id="cd19769">
    <property type="entry name" value="Bbox2_TRIM16-like"/>
    <property type="match status" value="1"/>
</dbReference>
<dbReference type="EMBL" id="JBIYXZ010002085">
    <property type="protein sequence ID" value="KAL3046072.1"/>
    <property type="molecule type" value="Genomic_DNA"/>
</dbReference>
<keyword evidence="1" id="KW-0399">Innate immunity</keyword>
<evidence type="ECO:0000256" key="4">
    <source>
        <dbReference type="ARBA" id="ARBA00022833"/>
    </source>
</evidence>
<dbReference type="GO" id="GO:0008270">
    <property type="term" value="F:zinc ion binding"/>
    <property type="evidence" value="ECO:0007669"/>
    <property type="project" value="UniProtKB-KW"/>
</dbReference>
<dbReference type="Gene3D" id="4.10.830.40">
    <property type="match status" value="1"/>
</dbReference>
<dbReference type="InterPro" id="IPR051051">
    <property type="entry name" value="E3_ubiq-ligase_TRIM/RNF"/>
</dbReference>
<dbReference type="SUPFAM" id="SSF49899">
    <property type="entry name" value="Concanavalin A-like lectins/glucanases"/>
    <property type="match status" value="1"/>
</dbReference>
<evidence type="ECO:0000256" key="7">
    <source>
        <dbReference type="SAM" id="Coils"/>
    </source>
</evidence>
<dbReference type="Pfam" id="PF13920">
    <property type="entry name" value="zf-C3HC4_3"/>
    <property type="match status" value="1"/>
</dbReference>
<dbReference type="Proteomes" id="UP001619887">
    <property type="component" value="Unassembled WGS sequence"/>
</dbReference>
<evidence type="ECO:0000256" key="3">
    <source>
        <dbReference type="ARBA" id="ARBA00022771"/>
    </source>
</evidence>
<keyword evidence="12" id="KW-1185">Reference proteome</keyword>
<keyword evidence="5" id="KW-0391">Immunity</keyword>
<dbReference type="Gene3D" id="2.60.120.920">
    <property type="match status" value="1"/>
</dbReference>
<dbReference type="GO" id="GO:0005737">
    <property type="term" value="C:cytoplasm"/>
    <property type="evidence" value="ECO:0007669"/>
    <property type="project" value="UniProtKB-ARBA"/>
</dbReference>
<dbReference type="PRINTS" id="PR01407">
    <property type="entry name" value="BUTYPHLNCDUF"/>
</dbReference>
<dbReference type="SMART" id="SM00449">
    <property type="entry name" value="SPRY"/>
    <property type="match status" value="1"/>
</dbReference>
<evidence type="ECO:0000259" key="8">
    <source>
        <dbReference type="PROSITE" id="PS50089"/>
    </source>
</evidence>
<dbReference type="PANTHER" id="PTHR25465:SF32">
    <property type="entry name" value="BLOODTHIRSTY-RELATED GENE FAMILY, MEMBER 16 ISOFORM X1-RELATED"/>
    <property type="match status" value="1"/>
</dbReference>
<keyword evidence="4" id="KW-0862">Zinc</keyword>